<dbReference type="KEGG" id="act:ACLA_043810"/>
<feature type="repeat" description="ANK" evidence="3">
    <location>
        <begin position="423"/>
        <end position="452"/>
    </location>
</feature>
<proteinExistence type="predicted"/>
<dbReference type="Pfam" id="PF13637">
    <property type="entry name" value="Ank_4"/>
    <property type="match status" value="2"/>
</dbReference>
<dbReference type="PANTHER" id="PTHR24166">
    <property type="entry name" value="ROLLING PEBBLES, ISOFORM B"/>
    <property type="match status" value="1"/>
</dbReference>
<dbReference type="OMA" id="FISETHN"/>
<dbReference type="InterPro" id="IPR036770">
    <property type="entry name" value="Ankyrin_rpt-contain_sf"/>
</dbReference>
<evidence type="ECO:0000313" key="4">
    <source>
        <dbReference type="EMBL" id="EAW13661.1"/>
    </source>
</evidence>
<keyword evidence="2 3" id="KW-0040">ANK repeat</keyword>
<dbReference type="VEuPathDB" id="FungiDB:ACLA_043810"/>
<keyword evidence="1" id="KW-0677">Repeat</keyword>
<protein>
    <submittedName>
        <fullName evidence="4">Ankyrin repeat protein</fullName>
    </submittedName>
</protein>
<organism evidence="4 5">
    <name type="scientific">Aspergillus clavatus (strain ATCC 1007 / CBS 513.65 / DSM 816 / NCTC 3887 / NRRL 1 / QM 1276 / 107)</name>
    <dbReference type="NCBI Taxonomy" id="344612"/>
    <lineage>
        <taxon>Eukaryota</taxon>
        <taxon>Fungi</taxon>
        <taxon>Dikarya</taxon>
        <taxon>Ascomycota</taxon>
        <taxon>Pezizomycotina</taxon>
        <taxon>Eurotiomycetes</taxon>
        <taxon>Eurotiomycetidae</taxon>
        <taxon>Eurotiales</taxon>
        <taxon>Aspergillaceae</taxon>
        <taxon>Aspergillus</taxon>
        <taxon>Aspergillus subgen. Fumigati</taxon>
    </lineage>
</organism>
<dbReference type="InterPro" id="IPR050889">
    <property type="entry name" value="Dendritic_Spine_Reg/Scaffold"/>
</dbReference>
<dbReference type="PROSITE" id="PS50297">
    <property type="entry name" value="ANK_REP_REGION"/>
    <property type="match status" value="3"/>
</dbReference>
<dbReference type="GeneID" id="4707400"/>
<dbReference type="OrthoDB" id="195446at2759"/>
<dbReference type="SUPFAM" id="SSF48403">
    <property type="entry name" value="Ankyrin repeat"/>
    <property type="match status" value="2"/>
</dbReference>
<dbReference type="Gene3D" id="1.25.40.20">
    <property type="entry name" value="Ankyrin repeat-containing domain"/>
    <property type="match status" value="4"/>
</dbReference>
<evidence type="ECO:0000256" key="2">
    <source>
        <dbReference type="ARBA" id="ARBA00023043"/>
    </source>
</evidence>
<gene>
    <name evidence="4" type="ORF">ACLA_043810</name>
</gene>
<accession>A1C8M4</accession>
<dbReference type="PANTHER" id="PTHR24166:SF48">
    <property type="entry name" value="PROTEIN VAPYRIN"/>
    <property type="match status" value="1"/>
</dbReference>
<sequence length="570" mass="62633">MANLCLKYLQHQEVSAHYKKIENWPFLSYAVQHWGEHVREACAGGDGMIEVRAGQFLKNRLHIKEALKAYASLCSLDSAEWIHEDVGCSGYDINASEPRGKRTPLRYACVQGNVEAVQELLQLNAAVEDVTLADVICGLPLAGTSFISETHNPMGILDALLETEKLSINARLDARASTALMLAIELLDHKIVERLLKVDSIDINAQDSRGCCHPSLMSGIAKKILLLLLDHGADPNLSDYSGRTVLGLAIWHNQVDNANALLQYHRIILHPGLMHLASHRGNRQIIPLLHDAMSEKCRGYSIDAPDKSGLAPLHYAFQSRHPMEVMEILLSLGADPGAPANNHLTPYELAIDLGRDDVVATLACSGRWSLIETAIKAGGSDLNGQRRTDGCTLLHIAASKGSLEIVRMLLQSGQVPPPCTTKDGLTPLHVAKSKGIARLLIEYGFDVDFPDVDGDTPLSVAIQKGDWGLVTYLIEAGAHIYNLRIGVRQQLLNNIKEVRIKAEDVLRPRKHPIGQSTQCKQIPPRPALNARLGPSMSSTVEWSLLLRRYGWLFLLSLALIAVDPRGFYDN</sequence>
<dbReference type="InterPro" id="IPR002110">
    <property type="entry name" value="Ankyrin_rpt"/>
</dbReference>
<evidence type="ECO:0000256" key="3">
    <source>
        <dbReference type="PROSITE-ProRule" id="PRU00023"/>
    </source>
</evidence>
<dbReference type="SMART" id="SM00248">
    <property type="entry name" value="ANK"/>
    <property type="match status" value="9"/>
</dbReference>
<keyword evidence="5" id="KW-1185">Reference proteome</keyword>
<evidence type="ECO:0000256" key="1">
    <source>
        <dbReference type="ARBA" id="ARBA00022737"/>
    </source>
</evidence>
<dbReference type="HOGENOM" id="CLU_478138_0_0_1"/>
<feature type="repeat" description="ANK" evidence="3">
    <location>
        <begin position="389"/>
        <end position="413"/>
    </location>
</feature>
<reference evidence="4 5" key="1">
    <citation type="journal article" date="2008" name="PLoS Genet.">
        <title>Genomic islands in the pathogenic filamentous fungus Aspergillus fumigatus.</title>
        <authorList>
            <person name="Fedorova N.D."/>
            <person name="Khaldi N."/>
            <person name="Joardar V.S."/>
            <person name="Maiti R."/>
            <person name="Amedeo P."/>
            <person name="Anderson M.J."/>
            <person name="Crabtree J."/>
            <person name="Silva J.C."/>
            <person name="Badger J.H."/>
            <person name="Albarraq A."/>
            <person name="Angiuoli S."/>
            <person name="Bussey H."/>
            <person name="Bowyer P."/>
            <person name="Cotty P.J."/>
            <person name="Dyer P.S."/>
            <person name="Egan A."/>
            <person name="Galens K."/>
            <person name="Fraser-Liggett C.M."/>
            <person name="Haas B.J."/>
            <person name="Inman J.M."/>
            <person name="Kent R."/>
            <person name="Lemieux S."/>
            <person name="Malavazi I."/>
            <person name="Orvis J."/>
            <person name="Roemer T."/>
            <person name="Ronning C.M."/>
            <person name="Sundaram J.P."/>
            <person name="Sutton G."/>
            <person name="Turner G."/>
            <person name="Venter J.C."/>
            <person name="White O.R."/>
            <person name="Whitty B.R."/>
            <person name="Youngman P."/>
            <person name="Wolfe K.H."/>
            <person name="Goldman G.H."/>
            <person name="Wortman J.R."/>
            <person name="Jiang B."/>
            <person name="Denning D.W."/>
            <person name="Nierman W.C."/>
        </authorList>
    </citation>
    <scope>NUCLEOTIDE SEQUENCE [LARGE SCALE GENOMIC DNA]</scope>
    <source>
        <strain evidence="5">ATCC 1007 / CBS 513.65 / DSM 816 / NCTC 3887 / NRRL 1</strain>
    </source>
</reference>
<dbReference type="Proteomes" id="UP000006701">
    <property type="component" value="Unassembled WGS sequence"/>
</dbReference>
<dbReference type="AlphaFoldDB" id="A1C8M4"/>
<dbReference type="Pfam" id="PF12796">
    <property type="entry name" value="Ank_2"/>
    <property type="match status" value="2"/>
</dbReference>
<dbReference type="eggNOG" id="KOG4177">
    <property type="taxonomic scope" value="Eukaryota"/>
</dbReference>
<dbReference type="EMBL" id="DS027046">
    <property type="protein sequence ID" value="EAW13661.1"/>
    <property type="molecule type" value="Genomic_DNA"/>
</dbReference>
<name>A1C8M4_ASPCL</name>
<evidence type="ECO:0000313" key="5">
    <source>
        <dbReference type="Proteomes" id="UP000006701"/>
    </source>
</evidence>
<feature type="repeat" description="ANK" evidence="3">
    <location>
        <begin position="453"/>
        <end position="480"/>
    </location>
</feature>
<dbReference type="PROSITE" id="PS50088">
    <property type="entry name" value="ANK_REPEAT"/>
    <property type="match status" value="4"/>
</dbReference>
<dbReference type="RefSeq" id="XP_001275087.1">
    <property type="nucleotide sequence ID" value="XM_001275086.1"/>
</dbReference>
<feature type="repeat" description="ANK" evidence="3">
    <location>
        <begin position="308"/>
        <end position="341"/>
    </location>
</feature>